<sequence length="161" mass="18512">MAYGLSISEAMESESISHKHYYDISMSKRTRKPAKIQDELQNLTPNNEDLNVDNRDRFGSPTTKGFENNEHKSLKQLMNEEEKAETRLGEDEGGRGRNSLGQHFSKEEMNKNLQIVKKQHRDGLQGVKLKKVVGNFLRSLIKGGDKHQLKKPTKNHFYNSQ</sequence>
<dbReference type="Proteomes" id="UP000504609">
    <property type="component" value="Unplaced"/>
</dbReference>
<organism evidence="2 3">
    <name type="scientific">Cucurbita moschata</name>
    <name type="common">Winter crookneck squash</name>
    <name type="synonym">Cucurbita pepo var. moschata</name>
    <dbReference type="NCBI Taxonomy" id="3662"/>
    <lineage>
        <taxon>Eukaryota</taxon>
        <taxon>Viridiplantae</taxon>
        <taxon>Streptophyta</taxon>
        <taxon>Embryophyta</taxon>
        <taxon>Tracheophyta</taxon>
        <taxon>Spermatophyta</taxon>
        <taxon>Magnoliopsida</taxon>
        <taxon>eudicotyledons</taxon>
        <taxon>Gunneridae</taxon>
        <taxon>Pentapetalae</taxon>
        <taxon>rosids</taxon>
        <taxon>fabids</taxon>
        <taxon>Cucurbitales</taxon>
        <taxon>Cucurbitaceae</taxon>
        <taxon>Cucurbiteae</taxon>
        <taxon>Cucurbita</taxon>
    </lineage>
</organism>
<name>A0A6J1H8U7_CUCMO</name>
<dbReference type="AlphaFoldDB" id="A0A6J1H8U7"/>
<keyword evidence="2" id="KW-1185">Reference proteome</keyword>
<dbReference type="RefSeq" id="XP_022959694.1">
    <property type="nucleotide sequence ID" value="XM_023103926.1"/>
</dbReference>
<evidence type="ECO:0000313" key="3">
    <source>
        <dbReference type="RefSeq" id="XP_022959694.1"/>
    </source>
</evidence>
<proteinExistence type="predicted"/>
<protein>
    <submittedName>
        <fullName evidence="3">Uncharacterized protein LOC111460691</fullName>
    </submittedName>
</protein>
<evidence type="ECO:0000313" key="2">
    <source>
        <dbReference type="Proteomes" id="UP000504609"/>
    </source>
</evidence>
<evidence type="ECO:0000256" key="1">
    <source>
        <dbReference type="SAM" id="MobiDB-lite"/>
    </source>
</evidence>
<feature type="region of interest" description="Disordered" evidence="1">
    <location>
        <begin position="41"/>
        <end position="107"/>
    </location>
</feature>
<dbReference type="KEGG" id="cmos:111460691"/>
<feature type="compositionally biased region" description="Basic and acidic residues" evidence="1">
    <location>
        <begin position="67"/>
        <end position="95"/>
    </location>
</feature>
<feature type="region of interest" description="Disordered" evidence="1">
    <location>
        <begin position="142"/>
        <end position="161"/>
    </location>
</feature>
<gene>
    <name evidence="3" type="primary">LOC111460691</name>
</gene>
<reference evidence="3" key="1">
    <citation type="submission" date="2025-08" db="UniProtKB">
        <authorList>
            <consortium name="RefSeq"/>
        </authorList>
    </citation>
    <scope>IDENTIFICATION</scope>
    <source>
        <tissue evidence="3">Young leaves</tissue>
    </source>
</reference>
<dbReference type="GeneID" id="111460691"/>
<accession>A0A6J1H8U7</accession>